<name>A0A1F7TLB9_9BACT</name>
<evidence type="ECO:0000313" key="2">
    <source>
        <dbReference type="Proteomes" id="UP000177885"/>
    </source>
</evidence>
<evidence type="ECO:0000313" key="1">
    <source>
        <dbReference type="EMBL" id="OGL66786.1"/>
    </source>
</evidence>
<organism evidence="1 2">
    <name type="scientific">Candidatus Uhrbacteria bacterium RIFCSPHIGHO2_01_FULL_63_20</name>
    <dbReference type="NCBI Taxonomy" id="1802385"/>
    <lineage>
        <taxon>Bacteria</taxon>
        <taxon>Candidatus Uhriibacteriota</taxon>
    </lineage>
</organism>
<protein>
    <recommendedName>
        <fullName evidence="3">AAA+ ATPase domain-containing protein</fullName>
    </recommendedName>
</protein>
<dbReference type="SUPFAM" id="SSF52540">
    <property type="entry name" value="P-loop containing nucleoside triphosphate hydrolases"/>
    <property type="match status" value="1"/>
</dbReference>
<accession>A0A1F7TLB9</accession>
<dbReference type="InterPro" id="IPR050238">
    <property type="entry name" value="DNA_Rep/Repair_Clamp_Loader"/>
</dbReference>
<proteinExistence type="predicted"/>
<dbReference type="Pfam" id="PF13177">
    <property type="entry name" value="DNA_pol3_delta2"/>
    <property type="match status" value="1"/>
</dbReference>
<sequence>MSSKPFSGIIGHEAAISCLGRMLEDGTLAHAYLFVGQPRVGKRAVALALLNALFSVPGHIGSHPDIVMIRRETDEKTGKEKTAVSVEQVRDACERLSMTSLSGGRKALFIEEADRLNAAAGNALLKTLEEPRGDAIIILRANSVDAVPATIASRCQIVRFHPVPPATIAEAFVKRGVDREEAASLAQASFGAPGAALSLLTDGEYRAQEETAAAAAAQLFSSPVARRLRAASDLLPKDEANKGAVALRTLETWERILRERMLSSLSRKDARTLRRLRAARMAILHNASPQLAIEHVLISV</sequence>
<dbReference type="EMBL" id="MGDT01000006">
    <property type="protein sequence ID" value="OGL66786.1"/>
    <property type="molecule type" value="Genomic_DNA"/>
</dbReference>
<dbReference type="STRING" id="1802385.A2856_03405"/>
<dbReference type="Proteomes" id="UP000177885">
    <property type="component" value="Unassembled WGS sequence"/>
</dbReference>
<evidence type="ECO:0008006" key="3">
    <source>
        <dbReference type="Google" id="ProtNLM"/>
    </source>
</evidence>
<dbReference type="AlphaFoldDB" id="A0A1F7TLB9"/>
<gene>
    <name evidence="1" type="ORF">A2856_03405</name>
</gene>
<dbReference type="GO" id="GO:0006261">
    <property type="term" value="P:DNA-templated DNA replication"/>
    <property type="evidence" value="ECO:0007669"/>
    <property type="project" value="TreeGrafter"/>
</dbReference>
<dbReference type="PANTHER" id="PTHR11669:SF8">
    <property type="entry name" value="DNA POLYMERASE III SUBUNIT DELTA"/>
    <property type="match status" value="1"/>
</dbReference>
<dbReference type="PANTHER" id="PTHR11669">
    <property type="entry name" value="REPLICATION FACTOR C / DNA POLYMERASE III GAMMA-TAU SUBUNIT"/>
    <property type="match status" value="1"/>
</dbReference>
<comment type="caution">
    <text evidence="1">The sequence shown here is derived from an EMBL/GenBank/DDBJ whole genome shotgun (WGS) entry which is preliminary data.</text>
</comment>
<reference evidence="1 2" key="1">
    <citation type="journal article" date="2016" name="Nat. Commun.">
        <title>Thousands of microbial genomes shed light on interconnected biogeochemical processes in an aquifer system.</title>
        <authorList>
            <person name="Anantharaman K."/>
            <person name="Brown C.T."/>
            <person name="Hug L.A."/>
            <person name="Sharon I."/>
            <person name="Castelle C.J."/>
            <person name="Probst A.J."/>
            <person name="Thomas B.C."/>
            <person name="Singh A."/>
            <person name="Wilkins M.J."/>
            <person name="Karaoz U."/>
            <person name="Brodie E.L."/>
            <person name="Williams K.H."/>
            <person name="Hubbard S.S."/>
            <person name="Banfield J.F."/>
        </authorList>
    </citation>
    <scope>NUCLEOTIDE SEQUENCE [LARGE SCALE GENOMIC DNA]</scope>
</reference>
<dbReference type="Gene3D" id="3.40.50.300">
    <property type="entry name" value="P-loop containing nucleotide triphosphate hydrolases"/>
    <property type="match status" value="1"/>
</dbReference>
<dbReference type="InterPro" id="IPR027417">
    <property type="entry name" value="P-loop_NTPase"/>
</dbReference>